<dbReference type="Pfam" id="PF22701">
    <property type="entry name" value="Mala_s_1-like"/>
    <property type="match status" value="1"/>
</dbReference>
<feature type="region of interest" description="Disordered" evidence="1">
    <location>
        <begin position="398"/>
        <end position="485"/>
    </location>
</feature>
<evidence type="ECO:0000256" key="1">
    <source>
        <dbReference type="SAM" id="MobiDB-lite"/>
    </source>
</evidence>
<sequence>MLTTKTVLLALLSATSASAAAIDSSSPRVGSTADCSGGDGRSSNGVQGIGSKLVDGIGNNSVNGTSGITCNQAAGDFNITLSQMYPEQADHDPTTCRTYFSILYSAEVAVYDCNTNNVTKIEVPDKSGNPALHASGVQVNTKNQTLSIMLNAGAAFDTQGKDRSGENNLVVWDLKANQPKFIVDLSKSAETQDGGFQDMEHDAVGNVFVMSTFGGSLYRVGIDDEKVEKWWGSEPGASSPGLTGLAKFGEDTLVVVDASEKQLFRHSMKDEGKDQRTQVKLQGELTPDLDGAYFPPKHDQKCLLVSDNTNGTIVVRSDDNWETAEVRGIIPNKFSTIVPPETKMGYSVATVQMGERIFAITEWFTDAEKEGNLAVPGTREEFPMIDITEEVGKLFGSEAASKAKTGAKPEERANKNTEATPEAKPGTKGKKNTDTTPKGKPGGNTKATPKEKSAPKEPEVKPETKPAVKPEEKENRGQARGKGKE</sequence>
<feature type="signal peptide" evidence="2">
    <location>
        <begin position="1"/>
        <end position="19"/>
    </location>
</feature>
<dbReference type="InterPro" id="IPR053224">
    <property type="entry name" value="Sensory_adhesion_molecule"/>
</dbReference>
<dbReference type="Proteomes" id="UP000557566">
    <property type="component" value="Unassembled WGS sequence"/>
</dbReference>
<evidence type="ECO:0000313" key="4">
    <source>
        <dbReference type="Proteomes" id="UP000557566"/>
    </source>
</evidence>
<dbReference type="SUPFAM" id="SSF101898">
    <property type="entry name" value="NHL repeat"/>
    <property type="match status" value="1"/>
</dbReference>
<keyword evidence="2" id="KW-0732">Signal</keyword>
<keyword evidence="4" id="KW-1185">Reference proteome</keyword>
<reference evidence="3 4" key="1">
    <citation type="journal article" date="2020" name="Genome Biol. Evol.">
        <title>A new high-quality draft genome assembly of the Chinese cordyceps Ophiocordyceps sinensis.</title>
        <authorList>
            <person name="Shu R."/>
            <person name="Zhang J."/>
            <person name="Meng Q."/>
            <person name="Zhang H."/>
            <person name="Zhou G."/>
            <person name="Li M."/>
            <person name="Wu P."/>
            <person name="Zhao Y."/>
            <person name="Chen C."/>
            <person name="Qin Q."/>
        </authorList>
    </citation>
    <scope>NUCLEOTIDE SEQUENCE [LARGE SCALE GENOMIC DNA]</scope>
    <source>
        <strain evidence="3 4">IOZ07</strain>
    </source>
</reference>
<gene>
    <name evidence="3" type="ORF">G6O67_007854</name>
</gene>
<evidence type="ECO:0000256" key="2">
    <source>
        <dbReference type="SAM" id="SignalP"/>
    </source>
</evidence>
<accession>A0A8H4PMM9</accession>
<feature type="chain" id="PRO_5034377897" description="Tri14-like protein" evidence="2">
    <location>
        <begin position="20"/>
        <end position="485"/>
    </location>
</feature>
<evidence type="ECO:0008006" key="5">
    <source>
        <dbReference type="Google" id="ProtNLM"/>
    </source>
</evidence>
<dbReference type="OrthoDB" id="4434395at2759"/>
<dbReference type="PANTHER" id="PTHR31460">
    <property type="match status" value="1"/>
</dbReference>
<organism evidence="3 4">
    <name type="scientific">Ophiocordyceps sinensis</name>
    <dbReference type="NCBI Taxonomy" id="72228"/>
    <lineage>
        <taxon>Eukaryota</taxon>
        <taxon>Fungi</taxon>
        <taxon>Dikarya</taxon>
        <taxon>Ascomycota</taxon>
        <taxon>Pezizomycotina</taxon>
        <taxon>Sordariomycetes</taxon>
        <taxon>Hypocreomycetidae</taxon>
        <taxon>Hypocreales</taxon>
        <taxon>Ophiocordycipitaceae</taxon>
        <taxon>Ophiocordyceps</taxon>
    </lineage>
</organism>
<comment type="caution">
    <text evidence="3">The sequence shown here is derived from an EMBL/GenBank/DDBJ whole genome shotgun (WGS) entry which is preliminary data.</text>
</comment>
<dbReference type="InterPro" id="IPR054550">
    <property type="entry name" value="Mala_s_1-like"/>
</dbReference>
<dbReference type="CDD" id="cd12811">
    <property type="entry name" value="MALA"/>
    <property type="match status" value="1"/>
</dbReference>
<dbReference type="PANTHER" id="PTHR31460:SF3">
    <property type="entry name" value="MESOCENTIN"/>
    <property type="match status" value="1"/>
</dbReference>
<name>A0A8H4PMM9_9HYPO</name>
<evidence type="ECO:0000313" key="3">
    <source>
        <dbReference type="EMBL" id="KAF4505959.1"/>
    </source>
</evidence>
<feature type="region of interest" description="Disordered" evidence="1">
    <location>
        <begin position="23"/>
        <end position="44"/>
    </location>
</feature>
<dbReference type="AlphaFoldDB" id="A0A8H4PMM9"/>
<proteinExistence type="predicted"/>
<dbReference type="EMBL" id="JAAVMX010000008">
    <property type="protein sequence ID" value="KAF4505959.1"/>
    <property type="molecule type" value="Genomic_DNA"/>
</dbReference>
<feature type="compositionally biased region" description="Basic and acidic residues" evidence="1">
    <location>
        <begin position="448"/>
        <end position="485"/>
    </location>
</feature>
<protein>
    <recommendedName>
        <fullName evidence="5">Tri14-like protein</fullName>
    </recommendedName>
</protein>